<proteinExistence type="predicted"/>
<dbReference type="OrthoDB" id="6194521at2"/>
<keyword evidence="3" id="KW-1185">Reference proteome</keyword>
<evidence type="ECO:0000313" key="2">
    <source>
        <dbReference type="EMBL" id="OJG35271.1"/>
    </source>
</evidence>
<organism evidence="2 3">
    <name type="scientific">Enterococcus devriesei</name>
    <dbReference type="NCBI Taxonomy" id="319970"/>
    <lineage>
        <taxon>Bacteria</taxon>
        <taxon>Bacillati</taxon>
        <taxon>Bacillota</taxon>
        <taxon>Bacilli</taxon>
        <taxon>Lactobacillales</taxon>
        <taxon>Enterococcaceae</taxon>
        <taxon>Enterococcus</taxon>
    </lineage>
</organism>
<dbReference type="RefSeq" id="WP_071862613.1">
    <property type="nucleotide sequence ID" value="NZ_JBHLVS010000010.1"/>
</dbReference>
<sequence length="167" mass="17832">MIEVILGNISRLPFSVDAIVNAANTALIPGGGVDGALNRVAGPALKKAMAAIGGTPTGTAVITPAFDLAADYVIHAVGPRYRDGKQHEAEQLQSAYEAIFHLAHQQAVQTLALPVLSTGIYNYPKKEAAEILYRVANRPENQNIETKIIVFESTWPPLFEKIIAASS</sequence>
<dbReference type="Gene3D" id="3.40.220.10">
    <property type="entry name" value="Leucine Aminopeptidase, subunit E, domain 1"/>
    <property type="match status" value="1"/>
</dbReference>
<dbReference type="PANTHER" id="PTHR11106">
    <property type="entry name" value="GANGLIOSIDE INDUCED DIFFERENTIATION ASSOCIATED PROTEIN 2-RELATED"/>
    <property type="match status" value="1"/>
</dbReference>
<dbReference type="SMART" id="SM00506">
    <property type="entry name" value="A1pp"/>
    <property type="match status" value="1"/>
</dbReference>
<dbReference type="EMBL" id="JXKM01000007">
    <property type="protein sequence ID" value="OJG35271.1"/>
    <property type="molecule type" value="Genomic_DNA"/>
</dbReference>
<evidence type="ECO:0000259" key="1">
    <source>
        <dbReference type="PROSITE" id="PS51154"/>
    </source>
</evidence>
<dbReference type="InterPro" id="IPR002589">
    <property type="entry name" value="Macro_dom"/>
</dbReference>
<comment type="caution">
    <text evidence="2">The sequence shown here is derived from an EMBL/GenBank/DDBJ whole genome shotgun (WGS) entry which is preliminary data.</text>
</comment>
<dbReference type="PANTHER" id="PTHR11106:SF27">
    <property type="entry name" value="MACRO DOMAIN-CONTAINING PROTEIN"/>
    <property type="match status" value="1"/>
</dbReference>
<dbReference type="AlphaFoldDB" id="A0A1L8STA6"/>
<dbReference type="STRING" id="319970.RV00_GL002825"/>
<gene>
    <name evidence="2" type="ORF">RV00_GL002825</name>
</gene>
<accession>A0A1L8STA6</accession>
<protein>
    <recommendedName>
        <fullName evidence="1">Macro domain-containing protein</fullName>
    </recommendedName>
</protein>
<name>A0A1L8STA6_9ENTE</name>
<dbReference type="Proteomes" id="UP000183700">
    <property type="component" value="Unassembled WGS sequence"/>
</dbReference>
<dbReference type="Pfam" id="PF01661">
    <property type="entry name" value="Macro"/>
    <property type="match status" value="1"/>
</dbReference>
<dbReference type="PROSITE" id="PS51154">
    <property type="entry name" value="MACRO"/>
    <property type="match status" value="1"/>
</dbReference>
<reference evidence="2 3" key="1">
    <citation type="submission" date="2014-12" db="EMBL/GenBank/DDBJ databases">
        <title>Draft genome sequences of 29 type strains of Enterococci.</title>
        <authorList>
            <person name="Zhong Z."/>
            <person name="Sun Z."/>
            <person name="Liu W."/>
            <person name="Zhang W."/>
            <person name="Zhang H."/>
        </authorList>
    </citation>
    <scope>NUCLEOTIDE SEQUENCE [LARGE SCALE GENOMIC DNA]</scope>
    <source>
        <strain evidence="2 3">DSM 22802</strain>
    </source>
</reference>
<dbReference type="InterPro" id="IPR043472">
    <property type="entry name" value="Macro_dom-like"/>
</dbReference>
<dbReference type="SUPFAM" id="SSF52949">
    <property type="entry name" value="Macro domain-like"/>
    <property type="match status" value="1"/>
</dbReference>
<feature type="domain" description="Macro" evidence="1">
    <location>
        <begin position="1"/>
        <end position="167"/>
    </location>
</feature>
<evidence type="ECO:0000313" key="3">
    <source>
        <dbReference type="Proteomes" id="UP000183700"/>
    </source>
</evidence>